<feature type="chain" id="PRO_5047069868" evidence="1">
    <location>
        <begin position="20"/>
        <end position="265"/>
    </location>
</feature>
<name>A0ABW5D7X7_9BACT</name>
<feature type="signal peptide" evidence="1">
    <location>
        <begin position="1"/>
        <end position="19"/>
    </location>
</feature>
<comment type="caution">
    <text evidence="2">The sequence shown here is derived from an EMBL/GenBank/DDBJ whole genome shotgun (WGS) entry which is preliminary data.</text>
</comment>
<accession>A0ABW5D7X7</accession>
<keyword evidence="1" id="KW-0732">Signal</keyword>
<dbReference type="Proteomes" id="UP001597375">
    <property type="component" value="Unassembled WGS sequence"/>
</dbReference>
<evidence type="ECO:0000313" key="3">
    <source>
        <dbReference type="Proteomes" id="UP001597375"/>
    </source>
</evidence>
<organism evidence="2 3">
    <name type="scientific">Luteolibacter algae</name>
    <dbReference type="NCBI Taxonomy" id="454151"/>
    <lineage>
        <taxon>Bacteria</taxon>
        <taxon>Pseudomonadati</taxon>
        <taxon>Verrucomicrobiota</taxon>
        <taxon>Verrucomicrobiia</taxon>
        <taxon>Verrucomicrobiales</taxon>
        <taxon>Verrucomicrobiaceae</taxon>
        <taxon>Luteolibacter</taxon>
    </lineage>
</organism>
<gene>
    <name evidence="2" type="ORF">ACFSSA_09860</name>
</gene>
<evidence type="ECO:0000313" key="2">
    <source>
        <dbReference type="EMBL" id="MFD2256982.1"/>
    </source>
</evidence>
<dbReference type="Pfam" id="PF11306">
    <property type="entry name" value="DUF3108"/>
    <property type="match status" value="1"/>
</dbReference>
<dbReference type="InterPro" id="IPR021457">
    <property type="entry name" value="DUF3108"/>
</dbReference>
<protein>
    <submittedName>
        <fullName evidence="2">DUF3108 domain-containing protein</fullName>
    </submittedName>
</protein>
<proteinExistence type="predicted"/>
<keyword evidence="3" id="KW-1185">Reference proteome</keyword>
<sequence length="265" mass="29587">MRVLFLIYCSVVTSYSAPAWTTQLTGETAGSHPMIEPSVLDFSLSWKGMVKAGKLRLEFSPQGVSKPGSLVVKSTASSLGPAATLFPYTHSYWSEIQPGSLRSKYFHSIETDDDESVVTINRYSSGTVVTSEATKTLGTGSTTKHDYRFPFGPARDMFSAILHIRSQTLNTGDNYGLLLLPFKSPYLLTVTVEGREKHLGKESIRLSFSMRKIDRDRHTLVPYKKLKKPVTLWLSDDDDRIPLEVRASVYIGDVRAILTHFKKTT</sequence>
<dbReference type="EMBL" id="JBHUIT010000017">
    <property type="protein sequence ID" value="MFD2256982.1"/>
    <property type="molecule type" value="Genomic_DNA"/>
</dbReference>
<reference evidence="3" key="1">
    <citation type="journal article" date="2019" name="Int. J. Syst. Evol. Microbiol.">
        <title>The Global Catalogue of Microorganisms (GCM) 10K type strain sequencing project: providing services to taxonomists for standard genome sequencing and annotation.</title>
        <authorList>
            <consortium name="The Broad Institute Genomics Platform"/>
            <consortium name="The Broad Institute Genome Sequencing Center for Infectious Disease"/>
            <person name="Wu L."/>
            <person name="Ma J."/>
        </authorList>
    </citation>
    <scope>NUCLEOTIDE SEQUENCE [LARGE SCALE GENOMIC DNA]</scope>
    <source>
        <strain evidence="3">CGMCC 4.7106</strain>
    </source>
</reference>
<evidence type="ECO:0000256" key="1">
    <source>
        <dbReference type="SAM" id="SignalP"/>
    </source>
</evidence>
<dbReference type="RefSeq" id="WP_386820270.1">
    <property type="nucleotide sequence ID" value="NZ_JBHUIT010000017.1"/>
</dbReference>